<dbReference type="InterPro" id="IPR034746">
    <property type="entry name" value="POTRA"/>
</dbReference>
<dbReference type="Gene3D" id="2.40.160.50">
    <property type="entry name" value="membrane protein fhac: a member of the omp85/tpsb transporter family"/>
    <property type="match status" value="1"/>
</dbReference>
<keyword evidence="3" id="KW-0812">Transmembrane</keyword>
<keyword evidence="8" id="KW-1185">Reference proteome</keyword>
<dbReference type="InterPro" id="IPR000184">
    <property type="entry name" value="Bac_surfAg_D15"/>
</dbReference>
<keyword evidence="2" id="KW-1134">Transmembrane beta strand</keyword>
<dbReference type="PROSITE" id="PS51779">
    <property type="entry name" value="POTRA"/>
    <property type="match status" value="2"/>
</dbReference>
<dbReference type="KEGG" id="mbd:MEBOL_001418"/>
<evidence type="ECO:0000259" key="6">
    <source>
        <dbReference type="PROSITE" id="PS51779"/>
    </source>
</evidence>
<evidence type="ECO:0000313" key="7">
    <source>
        <dbReference type="EMBL" id="ATB27973.1"/>
    </source>
</evidence>
<feature type="domain" description="POTRA" evidence="6">
    <location>
        <begin position="524"/>
        <end position="598"/>
    </location>
</feature>
<sequence>MCALVLLPALAVAQAVAPTVVAVELHLPGNVDAKGLAELVAVRKGQPLSARAVRRSVERLWASERFSDIVVRSVDAPEGVLVVFDLTPIQPVLRVEVEGNVVLSDEALLEVLKKHGLFVGQRLDEDALREAMTGLSRAYGRQGYNEARIQLTREPEPAGVALVFTVFEGRPTQVAAVSVTGAPGLALPELLDTLGLRVGGVLDRGGLDSGLERLRTLLRQRGYWRASVGQPVLEEEGGAATVVVPVSAGPRFLVHFHGNHHFPDSLLSRMLVHDREEPLDDAAVARLARQLESFYRYRGFHGVHVESREVVRPDGEATVLAFDIEEGPLLRMLRVNFRGNTVLSQEALRELLTERVRLNTPQPVTPTRLSAVAEMGPAGSRVGPPEWLHEPAMVFVEEAYREAAETMTEAYRERGYLEAEVRFVRARLELARGTAEAWFDVREGTQLLVAEVLLEGGPPGFEGRRFVRVRSGDALNPDTVEVARRTLVTELGHVGYLFARVEAEPRRVEQGVELLFRMEPGPQVKVGRLLVRGAVRTNEDVVRATVRLREDEVLSPEKLFDSQRRLVLLNIFRQVTVRLDKPDVPEESKDVVVEVRERPRWEGEVAGGYFLSEGPRAVLDMARTNVDGRGLNLSGRLKLNYLGLSTQGLQAASAIRVTCETLPDECPQLGPYDWLSAFGGRAVLSAAQPRLYGLLPLEVGARLDLIAERVQRPSYLSSRVAAVTGLDWSATRWLNFTLQYEIEGNLLQSGNRPPATLDRADQERLRFPYGFFILHSLRSSAAIDLRDNPANPHKGLLVSTSAEWTRDLRSYETTVGGEPLVALPIDGVKLSGNVSVYAPLSSRAVLALSLRAGTIVPLVKDARVIGSKRFFLGGSSSLRGFREDGILGEDRRTELRKQVGYCQSLVHPAGCSAEQLTILGGQPPISEGGELFTLAKTELRIPVQPSFDVGLFLEAGNLWLDRTRYEALALRYSVGMGFRYITPVGPLAFDVGINLDPDETLNESVGQIHFSIGAF</sequence>
<gene>
    <name evidence="7" type="ORF">MEBOL_001418</name>
</gene>
<dbReference type="GO" id="GO:0019867">
    <property type="term" value="C:outer membrane"/>
    <property type="evidence" value="ECO:0007669"/>
    <property type="project" value="InterPro"/>
</dbReference>
<name>A0A250I9T6_9BACT</name>
<reference evidence="7 8" key="1">
    <citation type="submission" date="2017-06" db="EMBL/GenBank/DDBJ databases">
        <authorList>
            <person name="Kim H.J."/>
            <person name="Triplett B.A."/>
        </authorList>
    </citation>
    <scope>NUCLEOTIDE SEQUENCE [LARGE SCALE GENOMIC DNA]</scope>
    <source>
        <strain evidence="7 8">DSM 14713</strain>
    </source>
</reference>
<dbReference type="PANTHER" id="PTHR12815">
    <property type="entry name" value="SORTING AND ASSEMBLY MACHINERY SAMM50 PROTEIN FAMILY MEMBER"/>
    <property type="match status" value="1"/>
</dbReference>
<feature type="signal peptide" evidence="5">
    <location>
        <begin position="1"/>
        <end position="17"/>
    </location>
</feature>
<evidence type="ECO:0000313" key="8">
    <source>
        <dbReference type="Proteomes" id="UP000217289"/>
    </source>
</evidence>
<evidence type="ECO:0000256" key="3">
    <source>
        <dbReference type="ARBA" id="ARBA00022692"/>
    </source>
</evidence>
<dbReference type="Pfam" id="PF01103">
    <property type="entry name" value="Omp85"/>
    <property type="match status" value="1"/>
</dbReference>
<proteinExistence type="predicted"/>
<protein>
    <submittedName>
        <fullName evidence="7">Polymerase</fullName>
    </submittedName>
</protein>
<evidence type="ECO:0000256" key="4">
    <source>
        <dbReference type="ARBA" id="ARBA00023136"/>
    </source>
</evidence>
<dbReference type="InterPro" id="IPR039910">
    <property type="entry name" value="D15-like"/>
</dbReference>
<evidence type="ECO:0000256" key="5">
    <source>
        <dbReference type="SAM" id="SignalP"/>
    </source>
</evidence>
<keyword evidence="5" id="KW-0732">Signal</keyword>
<dbReference type="RefSeq" id="WP_245919523.1">
    <property type="nucleotide sequence ID" value="NZ_CP022163.1"/>
</dbReference>
<dbReference type="EMBL" id="CP022163">
    <property type="protein sequence ID" value="ATB27973.1"/>
    <property type="molecule type" value="Genomic_DNA"/>
</dbReference>
<evidence type="ECO:0000256" key="1">
    <source>
        <dbReference type="ARBA" id="ARBA00004370"/>
    </source>
</evidence>
<dbReference type="InterPro" id="IPR010827">
    <property type="entry name" value="BamA/TamA_POTRA"/>
</dbReference>
<comment type="subcellular location">
    <subcellularLocation>
        <location evidence="1">Membrane</location>
    </subcellularLocation>
</comment>
<dbReference type="Gene3D" id="3.10.20.310">
    <property type="entry name" value="membrane protein fhac"/>
    <property type="match status" value="6"/>
</dbReference>
<dbReference type="Proteomes" id="UP000217289">
    <property type="component" value="Chromosome"/>
</dbReference>
<organism evidence="7 8">
    <name type="scientific">Melittangium boletus DSM 14713</name>
    <dbReference type="NCBI Taxonomy" id="1294270"/>
    <lineage>
        <taxon>Bacteria</taxon>
        <taxon>Pseudomonadati</taxon>
        <taxon>Myxococcota</taxon>
        <taxon>Myxococcia</taxon>
        <taxon>Myxococcales</taxon>
        <taxon>Cystobacterineae</taxon>
        <taxon>Archangiaceae</taxon>
        <taxon>Melittangium</taxon>
    </lineage>
</organism>
<dbReference type="AlphaFoldDB" id="A0A250I9T6"/>
<feature type="chain" id="PRO_5012445232" evidence="5">
    <location>
        <begin position="18"/>
        <end position="1015"/>
    </location>
</feature>
<dbReference type="PANTHER" id="PTHR12815:SF18">
    <property type="entry name" value="SORTING AND ASSEMBLY MACHINERY COMPONENT 50 HOMOLOG"/>
    <property type="match status" value="1"/>
</dbReference>
<evidence type="ECO:0000256" key="2">
    <source>
        <dbReference type="ARBA" id="ARBA00022452"/>
    </source>
</evidence>
<dbReference type="Pfam" id="PF07244">
    <property type="entry name" value="POTRA"/>
    <property type="match status" value="4"/>
</dbReference>
<accession>A0A250I9T6</accession>
<feature type="domain" description="POTRA" evidence="6">
    <location>
        <begin position="90"/>
        <end position="169"/>
    </location>
</feature>
<keyword evidence="4" id="KW-0472">Membrane</keyword>